<dbReference type="Proteomes" id="UP000297872">
    <property type="component" value="Unassembled WGS sequence"/>
</dbReference>
<keyword evidence="2" id="KW-1185">Reference proteome</keyword>
<name>A0A4Y8V6A4_9BACT</name>
<dbReference type="GeneID" id="302996380"/>
<evidence type="ECO:0000313" key="2">
    <source>
        <dbReference type="Proteomes" id="UP000297872"/>
    </source>
</evidence>
<reference evidence="1 2" key="1">
    <citation type="submission" date="2019-02" db="EMBL/GenBank/DDBJ databases">
        <title>Draft Genome Sequence of the Prevotella sp. BCRC 81118, Isolated from Human Feces.</title>
        <authorList>
            <person name="Huang C.-H."/>
        </authorList>
    </citation>
    <scope>NUCLEOTIDE SEQUENCE [LARGE SCALE GENOMIC DNA]</scope>
    <source>
        <strain evidence="1 2">BCRC 81118</strain>
    </source>
</reference>
<protein>
    <submittedName>
        <fullName evidence="1">Uncharacterized protein</fullName>
    </submittedName>
</protein>
<comment type="caution">
    <text evidence="1">The sequence shown here is derived from an EMBL/GenBank/DDBJ whole genome shotgun (WGS) entry which is preliminary data.</text>
</comment>
<gene>
    <name evidence="1" type="ORF">EXN75_14005</name>
</gene>
<dbReference type="RefSeq" id="WP_134844272.1">
    <property type="nucleotide sequence ID" value="NZ_SGVY01000049.1"/>
</dbReference>
<dbReference type="AlphaFoldDB" id="A0A4Y8V6A4"/>
<organism evidence="1 2">
    <name type="scientific">Segatella hominis</name>
    <dbReference type="NCBI Taxonomy" id="2518605"/>
    <lineage>
        <taxon>Bacteria</taxon>
        <taxon>Pseudomonadati</taxon>
        <taxon>Bacteroidota</taxon>
        <taxon>Bacteroidia</taxon>
        <taxon>Bacteroidales</taxon>
        <taxon>Prevotellaceae</taxon>
        <taxon>Segatella</taxon>
    </lineage>
</organism>
<proteinExistence type="predicted"/>
<evidence type="ECO:0000313" key="1">
    <source>
        <dbReference type="EMBL" id="TFH76312.1"/>
    </source>
</evidence>
<accession>A0A4Y8V6A4</accession>
<sequence length="116" mass="13474">MDFFFDGDIIIAGPQGYTNISKVLETEEYKFITNDNEGDLKDFFMHVLLESSIRDGNTINMVLRVPYGKRDIQEELRELIQAQEIFGSDKCTWAVIDDIYNLTRIQVGILVYRITE</sequence>
<dbReference type="EMBL" id="SGVY01000049">
    <property type="protein sequence ID" value="TFH76312.1"/>
    <property type="molecule type" value="Genomic_DNA"/>
</dbReference>